<dbReference type="InterPro" id="IPR038324">
    <property type="entry name" value="Rpb4/RPC9_sf"/>
</dbReference>
<dbReference type="OrthoDB" id="1746530at2759"/>
<evidence type="ECO:0000256" key="7">
    <source>
        <dbReference type="SAM" id="MobiDB-lite"/>
    </source>
</evidence>
<feature type="compositionally biased region" description="Basic and acidic residues" evidence="7">
    <location>
        <begin position="148"/>
        <end position="178"/>
    </location>
</feature>
<dbReference type="Proteomes" id="UP000254866">
    <property type="component" value="Unassembled WGS sequence"/>
</dbReference>
<dbReference type="PANTHER" id="PTHR15561:SF0">
    <property type="entry name" value="DNA-DIRECTED RNA POLYMERASE III SUBUNIT RPC9"/>
    <property type="match status" value="1"/>
</dbReference>
<accession>A0A370U0G0</accession>
<protein>
    <recommendedName>
        <fullName evidence="3">DNA-directed RNA polymerase III subunit RPC9</fullName>
    </recommendedName>
</protein>
<dbReference type="PANTHER" id="PTHR15561">
    <property type="entry name" value="CALCITONIN GENE-RELATED PEPTIDE-RECEPTOR COMPONENT PROTEIN"/>
    <property type="match status" value="1"/>
</dbReference>
<dbReference type="GeneID" id="43594086"/>
<keyword evidence="5" id="KW-0804">Transcription</keyword>
<dbReference type="InterPro" id="IPR038846">
    <property type="entry name" value="RPC9"/>
</dbReference>
<reference evidence="9 10" key="1">
    <citation type="journal article" date="2018" name="IMA Fungus">
        <title>IMA Genome-F 9: Draft genome sequence of Annulohypoxylon stygium, Aspergillus mulundensis, Berkeleyomyces basicola (syn. Thielaviopsis basicola), Ceratocystis smalleyi, two Cercospora beticola strains, Coleophoma cylindrospora, Fusarium fracticaudum, Phialophora cf. hyalina, and Morchella septimelata.</title>
        <authorList>
            <person name="Wingfield B.D."/>
            <person name="Bills G.F."/>
            <person name="Dong Y."/>
            <person name="Huang W."/>
            <person name="Nel W.J."/>
            <person name="Swalarsk-Parry B.S."/>
            <person name="Vaghefi N."/>
            <person name="Wilken P.M."/>
            <person name="An Z."/>
            <person name="de Beer Z.W."/>
            <person name="De Vos L."/>
            <person name="Chen L."/>
            <person name="Duong T.A."/>
            <person name="Gao Y."/>
            <person name="Hammerbacher A."/>
            <person name="Kikkert J.R."/>
            <person name="Li Y."/>
            <person name="Li H."/>
            <person name="Li K."/>
            <person name="Li Q."/>
            <person name="Liu X."/>
            <person name="Ma X."/>
            <person name="Naidoo K."/>
            <person name="Pethybridge S.J."/>
            <person name="Sun J."/>
            <person name="Steenkamp E.T."/>
            <person name="van der Nest M.A."/>
            <person name="van Wyk S."/>
            <person name="Wingfield M.J."/>
            <person name="Xiong C."/>
            <person name="Yue Q."/>
            <person name="Zhang X."/>
        </authorList>
    </citation>
    <scope>NUCLEOTIDE SEQUENCE [LARGE SCALE GENOMIC DNA]</scope>
    <source>
        <strain evidence="9 10">BP 5553</strain>
    </source>
</reference>
<comment type="caution">
    <text evidence="9">The sequence shown here is derived from an EMBL/GenBank/DDBJ whole genome shotgun (WGS) entry which is preliminary data.</text>
</comment>
<keyword evidence="10" id="KW-1185">Reference proteome</keyword>
<comment type="similarity">
    <text evidence="2">Belongs to the eukaryotic RPC9 RNA polymerase subunit family.</text>
</comment>
<evidence type="ECO:0000256" key="2">
    <source>
        <dbReference type="ARBA" id="ARBA00006898"/>
    </source>
</evidence>
<proteinExistence type="inferred from homology"/>
<dbReference type="Pfam" id="PF03874">
    <property type="entry name" value="RNA_pol_Rpb4"/>
    <property type="match status" value="1"/>
</dbReference>
<feature type="region of interest" description="Disordered" evidence="7">
    <location>
        <begin position="148"/>
        <end position="185"/>
    </location>
</feature>
<keyword evidence="4" id="KW-0240">DNA-directed RNA polymerase</keyword>
<dbReference type="InterPro" id="IPR005574">
    <property type="entry name" value="Rpb4/RPC9"/>
</dbReference>
<keyword evidence="6" id="KW-0539">Nucleus</keyword>
<evidence type="ECO:0000256" key="3">
    <source>
        <dbReference type="ARBA" id="ARBA00016672"/>
    </source>
</evidence>
<evidence type="ECO:0000313" key="9">
    <source>
        <dbReference type="EMBL" id="RDL41258.1"/>
    </source>
</evidence>
<dbReference type="AlphaFoldDB" id="A0A370U0G0"/>
<dbReference type="GO" id="GO:0000166">
    <property type="term" value="F:nucleotide binding"/>
    <property type="evidence" value="ECO:0007669"/>
    <property type="project" value="InterPro"/>
</dbReference>
<gene>
    <name evidence="9" type="ORF">BP5553_01237</name>
</gene>
<name>A0A370U0G0_9HELO</name>
<dbReference type="GO" id="GO:0006384">
    <property type="term" value="P:transcription initiation at RNA polymerase III promoter"/>
    <property type="evidence" value="ECO:0007669"/>
    <property type="project" value="InterPro"/>
</dbReference>
<sequence>MKILEAQSATLTNYEVYLHLTQQAERYERRESSEKSRKGGKHGRKDHKDPKDRRPGNLATIVKELLDYLREAPSPLGSQPLPYNERTIKNLLAGLRPWDFTKGEIIMILNLRPTKPENLNTIIEEMEERFPSDTTQAEILKAITDVLGRPDGEAERQAMTDNAREARKEQLDQQAKQDEEMEVDE</sequence>
<feature type="compositionally biased region" description="Basic and acidic residues" evidence="7">
    <location>
        <begin position="46"/>
        <end position="55"/>
    </location>
</feature>
<feature type="compositionally biased region" description="Basic and acidic residues" evidence="7">
    <location>
        <begin position="25"/>
        <end position="37"/>
    </location>
</feature>
<evidence type="ECO:0000256" key="4">
    <source>
        <dbReference type="ARBA" id="ARBA00022478"/>
    </source>
</evidence>
<comment type="subcellular location">
    <subcellularLocation>
        <location evidence="1">Nucleus</location>
    </subcellularLocation>
</comment>
<evidence type="ECO:0000313" key="10">
    <source>
        <dbReference type="Proteomes" id="UP000254866"/>
    </source>
</evidence>
<dbReference type="RefSeq" id="XP_031873914.1">
    <property type="nucleotide sequence ID" value="XM_032009860.1"/>
</dbReference>
<evidence type="ECO:0000259" key="8">
    <source>
        <dbReference type="SMART" id="SM00657"/>
    </source>
</evidence>
<evidence type="ECO:0000256" key="5">
    <source>
        <dbReference type="ARBA" id="ARBA00023163"/>
    </source>
</evidence>
<dbReference type="InterPro" id="IPR010997">
    <property type="entry name" value="HRDC-like_sf"/>
</dbReference>
<dbReference type="SMART" id="SM00657">
    <property type="entry name" value="RPOL4c"/>
    <property type="match status" value="1"/>
</dbReference>
<evidence type="ECO:0000256" key="6">
    <source>
        <dbReference type="ARBA" id="ARBA00023242"/>
    </source>
</evidence>
<dbReference type="Gene3D" id="1.20.1250.40">
    <property type="match status" value="1"/>
</dbReference>
<evidence type="ECO:0000256" key="1">
    <source>
        <dbReference type="ARBA" id="ARBA00004123"/>
    </source>
</evidence>
<feature type="region of interest" description="Disordered" evidence="7">
    <location>
        <begin position="25"/>
        <end position="56"/>
    </location>
</feature>
<dbReference type="GO" id="GO:0005666">
    <property type="term" value="C:RNA polymerase III complex"/>
    <property type="evidence" value="ECO:0007669"/>
    <property type="project" value="InterPro"/>
</dbReference>
<dbReference type="STRING" id="2656787.A0A370U0G0"/>
<feature type="domain" description="RNA polymerase Rpb4/RPC9 core" evidence="8">
    <location>
        <begin position="1"/>
        <end position="150"/>
    </location>
</feature>
<dbReference type="InterPro" id="IPR006590">
    <property type="entry name" value="RNA_pol_Rpb4/RPC9_core"/>
</dbReference>
<dbReference type="EMBL" id="NPIC01000001">
    <property type="protein sequence ID" value="RDL41258.1"/>
    <property type="molecule type" value="Genomic_DNA"/>
</dbReference>
<organism evidence="9 10">
    <name type="scientific">Venustampulla echinocandica</name>
    <dbReference type="NCBI Taxonomy" id="2656787"/>
    <lineage>
        <taxon>Eukaryota</taxon>
        <taxon>Fungi</taxon>
        <taxon>Dikarya</taxon>
        <taxon>Ascomycota</taxon>
        <taxon>Pezizomycotina</taxon>
        <taxon>Leotiomycetes</taxon>
        <taxon>Helotiales</taxon>
        <taxon>Pleuroascaceae</taxon>
        <taxon>Venustampulla</taxon>
    </lineage>
</organism>
<dbReference type="SUPFAM" id="SSF47819">
    <property type="entry name" value="HRDC-like"/>
    <property type="match status" value="1"/>
</dbReference>